<dbReference type="Proteomes" id="UP000012329">
    <property type="component" value="Unassembled WGS sequence"/>
</dbReference>
<feature type="compositionally biased region" description="Polar residues" evidence="1">
    <location>
        <begin position="92"/>
        <end position="107"/>
    </location>
</feature>
<evidence type="ECO:0000256" key="1">
    <source>
        <dbReference type="SAM" id="MobiDB-lite"/>
    </source>
</evidence>
<evidence type="ECO:0000313" key="2">
    <source>
        <dbReference type="EMBL" id="EMY03367.1"/>
    </source>
</evidence>
<organism evidence="2 3">
    <name type="scientific">Leptospira interrogans str. 2002000626</name>
    <dbReference type="NCBI Taxonomy" id="996803"/>
    <lineage>
        <taxon>Bacteria</taxon>
        <taxon>Pseudomonadati</taxon>
        <taxon>Spirochaetota</taxon>
        <taxon>Spirochaetia</taxon>
        <taxon>Leptospirales</taxon>
        <taxon>Leptospiraceae</taxon>
        <taxon>Leptospira</taxon>
    </lineage>
</organism>
<proteinExistence type="predicted"/>
<dbReference type="EMBL" id="AFJL02000186">
    <property type="protein sequence ID" value="EMY03367.1"/>
    <property type="molecule type" value="Genomic_DNA"/>
</dbReference>
<gene>
    <name evidence="2" type="ORF">LEP1GSC029_1317</name>
</gene>
<dbReference type="AlphaFoldDB" id="A0A829CZ90"/>
<evidence type="ECO:0000313" key="3">
    <source>
        <dbReference type="Proteomes" id="UP000012329"/>
    </source>
</evidence>
<sequence>MALQGIRVAPWLVSYANAVIGCALFAEIWKVPPHVLWLAWEFICISVISRSELRSTAQSKESTAYLAFRTSGRAFRRQSSVPRVRSGKVRISSMQPGRPASNTSSSRPVVGSRWLRSLRSIRASSRSNNTLVRSGYLLLSCGQYSSWRISTTRRGACLSHCRAADSICRSTRTLG</sequence>
<reference evidence="2 3" key="1">
    <citation type="submission" date="2013-02" db="EMBL/GenBank/DDBJ databases">
        <authorList>
            <person name="Harkins D.M."/>
            <person name="Durkin A.S."/>
            <person name="Brinkac L.M."/>
            <person name="Haft D.H."/>
            <person name="Selengut J.D."/>
            <person name="Sanka R."/>
            <person name="DePew J."/>
            <person name="Purushe J."/>
            <person name="Whelen A.C."/>
            <person name="Vinetz J.M."/>
            <person name="Sutton G.G."/>
            <person name="Nierman W.C."/>
            <person name="Fouts D.E."/>
        </authorList>
    </citation>
    <scope>NUCLEOTIDE SEQUENCE [LARGE SCALE GENOMIC DNA]</scope>
    <source>
        <strain evidence="2 3">2002000626</strain>
    </source>
</reference>
<name>A0A829CZ90_LEPIR</name>
<accession>A0A829CZ90</accession>
<dbReference type="PROSITE" id="PS51257">
    <property type="entry name" value="PROKAR_LIPOPROTEIN"/>
    <property type="match status" value="1"/>
</dbReference>
<protein>
    <submittedName>
        <fullName evidence="2">Uncharacterized protein</fullName>
    </submittedName>
</protein>
<feature type="region of interest" description="Disordered" evidence="1">
    <location>
        <begin position="86"/>
        <end position="108"/>
    </location>
</feature>
<comment type="caution">
    <text evidence="2">The sequence shown here is derived from an EMBL/GenBank/DDBJ whole genome shotgun (WGS) entry which is preliminary data.</text>
</comment>